<dbReference type="EMBL" id="NBCO01000058">
    <property type="protein sequence ID" value="ORC83753.1"/>
    <property type="molecule type" value="Genomic_DNA"/>
</dbReference>
<reference evidence="2 3" key="1">
    <citation type="submission" date="2017-03" db="EMBL/GenBank/DDBJ databases">
        <title>An alternative strategy for trypanosome survival in the mammalian bloodstream revealed through genome and transcriptome analysis of the ubiquitous bovine parasite Trypanosoma (Megatrypanum) theileri.</title>
        <authorList>
            <person name="Kelly S."/>
            <person name="Ivens A."/>
            <person name="Mott A."/>
            <person name="O'Neill E."/>
            <person name="Emms D."/>
            <person name="Macleod O."/>
            <person name="Voorheis P."/>
            <person name="Matthews J."/>
            <person name="Matthews K."/>
            <person name="Carrington M."/>
        </authorList>
    </citation>
    <scope>NUCLEOTIDE SEQUENCE [LARGE SCALE GENOMIC DNA]</scope>
    <source>
        <strain evidence="2">Edinburgh</strain>
    </source>
</reference>
<dbReference type="GeneID" id="39990665"/>
<gene>
    <name evidence="2" type="ORF">TM35_000581160</name>
</gene>
<feature type="compositionally biased region" description="Polar residues" evidence="1">
    <location>
        <begin position="280"/>
        <end position="293"/>
    </location>
</feature>
<feature type="region of interest" description="Disordered" evidence="1">
    <location>
        <begin position="180"/>
        <end position="384"/>
    </location>
</feature>
<dbReference type="VEuPathDB" id="TriTrypDB:TM35_000581160"/>
<feature type="compositionally biased region" description="Polar residues" evidence="1">
    <location>
        <begin position="261"/>
        <end position="272"/>
    </location>
</feature>
<organism evidence="2 3">
    <name type="scientific">Trypanosoma theileri</name>
    <dbReference type="NCBI Taxonomy" id="67003"/>
    <lineage>
        <taxon>Eukaryota</taxon>
        <taxon>Discoba</taxon>
        <taxon>Euglenozoa</taxon>
        <taxon>Kinetoplastea</taxon>
        <taxon>Metakinetoplastina</taxon>
        <taxon>Trypanosomatida</taxon>
        <taxon>Trypanosomatidae</taxon>
        <taxon>Trypanosoma</taxon>
    </lineage>
</organism>
<feature type="compositionally biased region" description="Pro residues" evidence="1">
    <location>
        <begin position="49"/>
        <end position="59"/>
    </location>
</feature>
<feature type="compositionally biased region" description="Basic and acidic residues" evidence="1">
    <location>
        <begin position="185"/>
        <end position="198"/>
    </location>
</feature>
<proteinExistence type="predicted"/>
<name>A0A1X0NH16_9TRYP</name>
<dbReference type="Proteomes" id="UP000192257">
    <property type="component" value="Unassembled WGS sequence"/>
</dbReference>
<feature type="compositionally biased region" description="Basic and acidic residues" evidence="1">
    <location>
        <begin position="227"/>
        <end position="237"/>
    </location>
</feature>
<evidence type="ECO:0000313" key="3">
    <source>
        <dbReference type="Proteomes" id="UP000192257"/>
    </source>
</evidence>
<evidence type="ECO:0000313" key="2">
    <source>
        <dbReference type="EMBL" id="ORC83753.1"/>
    </source>
</evidence>
<protein>
    <submittedName>
        <fullName evidence="2">Uncharacterized protein</fullName>
    </submittedName>
</protein>
<feature type="compositionally biased region" description="Basic and acidic residues" evidence="1">
    <location>
        <begin position="247"/>
        <end position="257"/>
    </location>
</feature>
<feature type="region of interest" description="Disordered" evidence="1">
    <location>
        <begin position="1"/>
        <end position="100"/>
    </location>
</feature>
<comment type="caution">
    <text evidence="2">The sequence shown here is derived from an EMBL/GenBank/DDBJ whole genome shotgun (WGS) entry which is preliminary data.</text>
</comment>
<feature type="compositionally biased region" description="Polar residues" evidence="1">
    <location>
        <begin position="324"/>
        <end position="384"/>
    </location>
</feature>
<feature type="compositionally biased region" description="Low complexity" evidence="1">
    <location>
        <begin position="304"/>
        <end position="313"/>
    </location>
</feature>
<evidence type="ECO:0000256" key="1">
    <source>
        <dbReference type="SAM" id="MobiDB-lite"/>
    </source>
</evidence>
<dbReference type="AlphaFoldDB" id="A0A1X0NH16"/>
<feature type="compositionally biased region" description="Basic and acidic residues" evidence="1">
    <location>
        <begin position="207"/>
        <end position="219"/>
    </location>
</feature>
<accession>A0A1X0NH16</accession>
<keyword evidence="3" id="KW-1185">Reference proteome</keyword>
<dbReference type="RefSeq" id="XP_028877819.1">
    <property type="nucleotide sequence ID" value="XM_029030885.1"/>
</dbReference>
<sequence length="452" mass="46279">MASYDNMQPPFPGGPGGILQPAVPGGVSHPKPSHPQPGGVSHPGIPGAVNPPHPRPPGGVLPGGSHGVGRSPLQSPVGPLAAQHGPQSTFAAHRDPSANPGVSCPGGVPGMVGPVPGAKGFPKTIPPQLLPQHKPGPAVKPAVPGPAGAVGSHDAYGMPLSPQLNGGNILPGVGVGQRVVPPVSNKHEKHPDESKNITKGDNGNVVTEKEEDKMTKVVEGELGESSQGHDRGNERQPETVLSLVSPVKDHSGDKTDVVSEQAKNTQNQTLPSESVLIGSEGQQEQINKTAQDPQQDDHNKEPNTTGTTSTESHVTVDSKPHPTTDASPSEITQSGLSTDNSNTLNNKSTEPNSTTDDVTTTENESTNGVNTVGASADGNTTTNTNSVILNTTKNQGSTSTTTNTISPINGINNSNIMLNVKGDADSSSSISSSVWVRVPLLIVVTLACILVC</sequence>